<gene>
    <name evidence="5" type="ORF">AbraCBS73388_000068</name>
</gene>
<name>A0A9W5YH80_9EURO</name>
<evidence type="ECO:0000313" key="5">
    <source>
        <dbReference type="EMBL" id="GKZ16493.1"/>
    </source>
</evidence>
<comment type="similarity">
    <text evidence="1">Belongs to the NmrA-type oxidoreductase family.</text>
</comment>
<reference evidence="5" key="1">
    <citation type="submission" date="2022-07" db="EMBL/GenBank/DDBJ databases">
        <title>Taxonomy of Aspergillus series Nigri: significant species reduction supported by multi-species coalescent approaches.</title>
        <authorList>
            <person name="Bian C."/>
            <person name="Kusuya Y."/>
            <person name="Sklenar F."/>
            <person name="D'hooge E."/>
            <person name="Yaguchi T."/>
            <person name="Takahashi H."/>
            <person name="Hubka V."/>
        </authorList>
    </citation>
    <scope>NUCLEOTIDE SEQUENCE</scope>
    <source>
        <strain evidence="5">CBS 733.88</strain>
    </source>
</reference>
<evidence type="ECO:0000259" key="4">
    <source>
        <dbReference type="Pfam" id="PF05368"/>
    </source>
</evidence>
<keyword evidence="2" id="KW-0521">NADP</keyword>
<feature type="compositionally biased region" description="Polar residues" evidence="3">
    <location>
        <begin position="40"/>
        <end position="54"/>
    </location>
</feature>
<dbReference type="SUPFAM" id="SSF51735">
    <property type="entry name" value="NAD(P)-binding Rossmann-fold domains"/>
    <property type="match status" value="1"/>
</dbReference>
<sequence length="386" mass="43132">MVATIATGDDPLPHLGFRKLRLEPSQDRTIQGGFREDPAISTQNITTRSKATRNQENDGYGYQAERRGDRCHGISGKPPTFTRPWRQVADLELWGGSVVAEFLKHPHLYHIRAITRDPSKPKAQKLAAQGVELYCADLEGDREALTAAFSGAHVIYALTDFWQKQSAAAEFEQGKAIADAAAGITTLQHFIWSALPDPVALSNGQFLNVHHWKDPEAGPLGKATTILFPNYFENTLTDPQRYLPVKDASGTYNLRFPHSPQTVLPNVAIRDTGKLVHLVLEAGSTYFTKTIAFWAQALSEAEKLAELGSYYNVPTQYHASSASEFQQLLMTRDGMSEDIALDFTEQLLIFEKCGNVYAREEFVQARDIPGLKLQTWSEFIREHKLL</sequence>
<evidence type="ECO:0000256" key="1">
    <source>
        <dbReference type="ARBA" id="ARBA00006328"/>
    </source>
</evidence>
<dbReference type="Pfam" id="PF05368">
    <property type="entry name" value="NmrA"/>
    <property type="match status" value="1"/>
</dbReference>
<dbReference type="AlphaFoldDB" id="A0A9W5YH80"/>
<feature type="domain" description="NmrA-like" evidence="4">
    <location>
        <begin position="95"/>
        <end position="380"/>
    </location>
</feature>
<evidence type="ECO:0000313" key="6">
    <source>
        <dbReference type="Proteomes" id="UP001143548"/>
    </source>
</evidence>
<dbReference type="GO" id="GO:0005634">
    <property type="term" value="C:nucleus"/>
    <property type="evidence" value="ECO:0007669"/>
    <property type="project" value="TreeGrafter"/>
</dbReference>
<dbReference type="InterPro" id="IPR036291">
    <property type="entry name" value="NAD(P)-bd_dom_sf"/>
</dbReference>
<protein>
    <recommendedName>
        <fullName evidence="4">NmrA-like domain-containing protein</fullName>
    </recommendedName>
</protein>
<dbReference type="EMBL" id="BROQ01000001">
    <property type="protein sequence ID" value="GKZ16493.1"/>
    <property type="molecule type" value="Genomic_DNA"/>
</dbReference>
<proteinExistence type="inferred from homology"/>
<dbReference type="Gene3D" id="3.90.25.10">
    <property type="entry name" value="UDP-galactose 4-epimerase, domain 1"/>
    <property type="match status" value="1"/>
</dbReference>
<accession>A0A9W5YH80</accession>
<evidence type="ECO:0000256" key="2">
    <source>
        <dbReference type="ARBA" id="ARBA00022857"/>
    </source>
</evidence>
<feature type="region of interest" description="Disordered" evidence="3">
    <location>
        <begin position="30"/>
        <end position="78"/>
    </location>
</feature>
<comment type="caution">
    <text evidence="5">The sequence shown here is derived from an EMBL/GenBank/DDBJ whole genome shotgun (WGS) entry which is preliminary data.</text>
</comment>
<evidence type="ECO:0000256" key="3">
    <source>
        <dbReference type="SAM" id="MobiDB-lite"/>
    </source>
</evidence>
<dbReference type="PANTHER" id="PTHR42748:SF31">
    <property type="entry name" value="NMRA-LIKE DOMAIN-CONTAINING PROTEIN-RELATED"/>
    <property type="match status" value="1"/>
</dbReference>
<organism evidence="5 6">
    <name type="scientific">Aspergillus brasiliensis</name>
    <dbReference type="NCBI Taxonomy" id="319629"/>
    <lineage>
        <taxon>Eukaryota</taxon>
        <taxon>Fungi</taxon>
        <taxon>Dikarya</taxon>
        <taxon>Ascomycota</taxon>
        <taxon>Pezizomycotina</taxon>
        <taxon>Eurotiomycetes</taxon>
        <taxon>Eurotiomycetidae</taxon>
        <taxon>Eurotiales</taxon>
        <taxon>Aspergillaceae</taxon>
        <taxon>Aspergillus</taxon>
        <taxon>Aspergillus subgen. Circumdati</taxon>
    </lineage>
</organism>
<dbReference type="InterPro" id="IPR051164">
    <property type="entry name" value="NmrA-like_oxidored"/>
</dbReference>
<dbReference type="PANTHER" id="PTHR42748">
    <property type="entry name" value="NITROGEN METABOLITE REPRESSION PROTEIN NMRA FAMILY MEMBER"/>
    <property type="match status" value="1"/>
</dbReference>
<dbReference type="InterPro" id="IPR008030">
    <property type="entry name" value="NmrA-like"/>
</dbReference>
<dbReference type="Proteomes" id="UP001143548">
    <property type="component" value="Unassembled WGS sequence"/>
</dbReference>
<dbReference type="Gene3D" id="3.40.50.720">
    <property type="entry name" value="NAD(P)-binding Rossmann-like Domain"/>
    <property type="match status" value="1"/>
</dbReference>